<dbReference type="EMBL" id="JATAAI010000030">
    <property type="protein sequence ID" value="KAK1736129.1"/>
    <property type="molecule type" value="Genomic_DNA"/>
</dbReference>
<feature type="compositionally biased region" description="Basic and acidic residues" evidence="4">
    <location>
        <begin position="84"/>
        <end position="100"/>
    </location>
</feature>
<dbReference type="CDD" id="cd01657">
    <property type="entry name" value="Ribosomal_L7_archeal_euk"/>
    <property type="match status" value="1"/>
</dbReference>
<feature type="domain" description="Large ribosomal subunit protein uL30-like ferredoxin-like fold" evidence="5">
    <location>
        <begin position="156"/>
        <end position="206"/>
    </location>
</feature>
<organism evidence="6 7">
    <name type="scientific">Skeletonema marinoi</name>
    <dbReference type="NCBI Taxonomy" id="267567"/>
    <lineage>
        <taxon>Eukaryota</taxon>
        <taxon>Sar</taxon>
        <taxon>Stramenopiles</taxon>
        <taxon>Ochrophyta</taxon>
        <taxon>Bacillariophyta</taxon>
        <taxon>Coscinodiscophyceae</taxon>
        <taxon>Thalassiosirophycidae</taxon>
        <taxon>Thalassiosirales</taxon>
        <taxon>Skeletonemataceae</taxon>
        <taxon>Skeletonema</taxon>
        <taxon>Skeletonema marinoi-dohrnii complex</taxon>
    </lineage>
</organism>
<feature type="compositionally biased region" description="Basic residues" evidence="4">
    <location>
        <begin position="62"/>
        <end position="77"/>
    </location>
</feature>
<dbReference type="InterPro" id="IPR039699">
    <property type="entry name" value="Ribosomal_uL30"/>
</dbReference>
<evidence type="ECO:0000256" key="1">
    <source>
        <dbReference type="ARBA" id="ARBA00007594"/>
    </source>
</evidence>
<keyword evidence="7" id="KW-1185">Reference proteome</keyword>
<dbReference type="GO" id="GO:0022625">
    <property type="term" value="C:cytosolic large ribosomal subunit"/>
    <property type="evidence" value="ECO:0007669"/>
    <property type="project" value="TreeGrafter"/>
</dbReference>
<dbReference type="AlphaFoldDB" id="A0AAD8XYT2"/>
<dbReference type="SUPFAM" id="SSF55129">
    <property type="entry name" value="Ribosomal protein L30p/L7e"/>
    <property type="match status" value="1"/>
</dbReference>
<feature type="compositionally biased region" description="Basic and acidic residues" evidence="4">
    <location>
        <begin position="107"/>
        <end position="122"/>
    </location>
</feature>
<accession>A0AAD8XYT2</accession>
<dbReference type="Gene3D" id="3.30.1390.20">
    <property type="entry name" value="Ribosomal protein L30, ferredoxin-like fold domain"/>
    <property type="match status" value="1"/>
</dbReference>
<evidence type="ECO:0000256" key="3">
    <source>
        <dbReference type="ARBA" id="ARBA00023274"/>
    </source>
</evidence>
<evidence type="ECO:0000256" key="4">
    <source>
        <dbReference type="SAM" id="MobiDB-lite"/>
    </source>
</evidence>
<dbReference type="InterPro" id="IPR016082">
    <property type="entry name" value="Ribosomal_uL30_ferredoxin-like"/>
</dbReference>
<sequence>MNPNSDLQLVPETLLKKRHDLDALQAKRAAEAINNPRVSRKRISDKSKKVKVVKAETILIQSRHRKNARTRFNRVSKKGMQTRASDKSVVKTKVWDSVKEEEVDEKELEKRQEKEQQDKAAADDSDDDEEEADEKNDQQLHKIPYKANSIGATTVFAVLIRPTIHTTPKPVKKTLSTLRLRRMHEGVFLPYTDATRKMLHLVEPYVLYGMPSTETISDLVRRRGFCRVDGKRVPLADNNVIERELGDVGLICVEDLVQVLSSASLDAMEGEKDGTFGKVTKFLWPFRLTSRKSKFQSKMLDLKEGKLYGDQGEAMNGYIREML</sequence>
<gene>
    <name evidence="6" type="ORF">QTG54_013265</name>
</gene>
<dbReference type="Proteomes" id="UP001224775">
    <property type="component" value="Unassembled WGS sequence"/>
</dbReference>
<protein>
    <submittedName>
        <fullName evidence="6">60S ribosomal protein L7</fullName>
    </submittedName>
</protein>
<dbReference type="PANTHER" id="PTHR11524:SF16">
    <property type="entry name" value="LARGE RIBOSOMAL SUBUNIT PROTEIN UL30"/>
    <property type="match status" value="1"/>
</dbReference>
<name>A0AAD8XYT2_9STRA</name>
<feature type="compositionally biased region" description="Acidic residues" evidence="4">
    <location>
        <begin position="123"/>
        <end position="134"/>
    </location>
</feature>
<evidence type="ECO:0000313" key="7">
    <source>
        <dbReference type="Proteomes" id="UP001224775"/>
    </source>
</evidence>
<dbReference type="GO" id="GO:0003723">
    <property type="term" value="F:RNA binding"/>
    <property type="evidence" value="ECO:0007669"/>
    <property type="project" value="TreeGrafter"/>
</dbReference>
<dbReference type="InterPro" id="IPR036919">
    <property type="entry name" value="Ribo_uL30_ferredoxin-like_sf"/>
</dbReference>
<evidence type="ECO:0000256" key="2">
    <source>
        <dbReference type="ARBA" id="ARBA00022980"/>
    </source>
</evidence>
<keyword evidence="2 6" id="KW-0689">Ribosomal protein</keyword>
<dbReference type="GO" id="GO:0003735">
    <property type="term" value="F:structural constituent of ribosome"/>
    <property type="evidence" value="ECO:0007669"/>
    <property type="project" value="TreeGrafter"/>
</dbReference>
<comment type="similarity">
    <text evidence="1">Belongs to the universal ribosomal protein uL30 family.</text>
</comment>
<reference evidence="6" key="1">
    <citation type="submission" date="2023-06" db="EMBL/GenBank/DDBJ databases">
        <title>Survivors Of The Sea: Transcriptome response of Skeletonema marinoi to long-term dormancy.</title>
        <authorList>
            <person name="Pinder M.I.M."/>
            <person name="Kourtchenko O."/>
            <person name="Robertson E.K."/>
            <person name="Larsson T."/>
            <person name="Maumus F."/>
            <person name="Osuna-Cruz C.M."/>
            <person name="Vancaester E."/>
            <person name="Stenow R."/>
            <person name="Vandepoele K."/>
            <person name="Ploug H."/>
            <person name="Bruchert V."/>
            <person name="Godhe A."/>
            <person name="Topel M."/>
        </authorList>
    </citation>
    <scope>NUCLEOTIDE SEQUENCE</scope>
    <source>
        <strain evidence="6">R05AC</strain>
    </source>
</reference>
<dbReference type="PANTHER" id="PTHR11524">
    <property type="entry name" value="60S RIBOSOMAL PROTEIN L7"/>
    <property type="match status" value="1"/>
</dbReference>
<comment type="caution">
    <text evidence="6">The sequence shown here is derived from an EMBL/GenBank/DDBJ whole genome shotgun (WGS) entry which is preliminary data.</text>
</comment>
<evidence type="ECO:0000259" key="5">
    <source>
        <dbReference type="Pfam" id="PF00327"/>
    </source>
</evidence>
<dbReference type="InterPro" id="IPR035808">
    <property type="entry name" value="Ribosomal_uL30_euk_arc"/>
</dbReference>
<evidence type="ECO:0000313" key="6">
    <source>
        <dbReference type="EMBL" id="KAK1736129.1"/>
    </source>
</evidence>
<dbReference type="GO" id="GO:0000463">
    <property type="term" value="P:maturation of LSU-rRNA from tricistronic rRNA transcript (SSU-rRNA, 5.8S rRNA, LSU-rRNA)"/>
    <property type="evidence" value="ECO:0007669"/>
    <property type="project" value="TreeGrafter"/>
</dbReference>
<feature type="region of interest" description="Disordered" evidence="4">
    <location>
        <begin position="62"/>
        <end position="144"/>
    </location>
</feature>
<proteinExistence type="inferred from homology"/>
<dbReference type="Pfam" id="PF00327">
    <property type="entry name" value="Ribosomal_L30"/>
    <property type="match status" value="1"/>
</dbReference>
<keyword evidence="3" id="KW-0687">Ribonucleoprotein</keyword>